<feature type="chain" id="PRO_5015446884" description="TraB/GumN family protein" evidence="1">
    <location>
        <begin position="19"/>
        <end position="266"/>
    </location>
</feature>
<dbReference type="Proteomes" id="UP000244929">
    <property type="component" value="Chromosome"/>
</dbReference>
<proteinExistence type="predicted"/>
<name>A0A2S1QU04_9FLAO</name>
<dbReference type="Pfam" id="PF18950">
    <property type="entry name" value="DUF5694"/>
    <property type="match status" value="1"/>
</dbReference>
<organism evidence="2 3">
    <name type="scientific">Flavobacterium album</name>
    <dbReference type="NCBI Taxonomy" id="2175091"/>
    <lineage>
        <taxon>Bacteria</taxon>
        <taxon>Pseudomonadati</taxon>
        <taxon>Bacteroidota</taxon>
        <taxon>Flavobacteriia</taxon>
        <taxon>Flavobacteriales</taxon>
        <taxon>Flavobacteriaceae</taxon>
        <taxon>Flavobacterium</taxon>
    </lineage>
</organism>
<dbReference type="KEGG" id="falb:HYN59_01360"/>
<dbReference type="OrthoDB" id="7055505at2"/>
<keyword evidence="3" id="KW-1185">Reference proteome</keyword>
<evidence type="ECO:0000313" key="3">
    <source>
        <dbReference type="Proteomes" id="UP000244929"/>
    </source>
</evidence>
<evidence type="ECO:0000313" key="2">
    <source>
        <dbReference type="EMBL" id="AWH83846.1"/>
    </source>
</evidence>
<keyword evidence="1" id="KW-0732">Signal</keyword>
<protein>
    <recommendedName>
        <fullName evidence="4">TraB/GumN family protein</fullName>
    </recommendedName>
</protein>
<evidence type="ECO:0008006" key="4">
    <source>
        <dbReference type="Google" id="ProtNLM"/>
    </source>
</evidence>
<reference evidence="2 3" key="1">
    <citation type="submission" date="2018-04" db="EMBL/GenBank/DDBJ databases">
        <title>Genome sequencing of Flavobacterium sp. HYN0059.</title>
        <authorList>
            <person name="Yi H."/>
            <person name="Baek C."/>
        </authorList>
    </citation>
    <scope>NUCLEOTIDE SEQUENCE [LARGE SCALE GENOMIC DNA]</scope>
    <source>
        <strain evidence="2 3">HYN0059</strain>
    </source>
</reference>
<dbReference type="AlphaFoldDB" id="A0A2S1QU04"/>
<dbReference type="EMBL" id="CP029186">
    <property type="protein sequence ID" value="AWH83846.1"/>
    <property type="molecule type" value="Genomic_DNA"/>
</dbReference>
<dbReference type="RefSeq" id="WP_108776556.1">
    <property type="nucleotide sequence ID" value="NZ_CP029186.1"/>
</dbReference>
<accession>A0A2S1QU04</accession>
<gene>
    <name evidence="2" type="ORF">HYN59_01360</name>
</gene>
<sequence>MKKLALLLMIASSFLSYGQAKKKQILVIGTFHFENPGHDVAQFNSFDVMTPKSQKELENIANKIKAFSPDKIFVEWPYEKQASLDKFYSRDADSLISKKGDEIVQVALRSAKKLNHKKLYAIDYNQTVFPYDSLIAEMKKAKQDGLIQQSDAAMKKYEATENKRIATYTLTQLLLEHNKPEEDHENIGWYLSIANRGGGNGNFTGAYLVSEWYRRNLYMYSLLQRLTDAGDDKVMVILGAGHTAMLREFIKYDNTFEIVELKDILK</sequence>
<evidence type="ECO:0000256" key="1">
    <source>
        <dbReference type="SAM" id="SignalP"/>
    </source>
</evidence>
<dbReference type="InterPro" id="IPR043749">
    <property type="entry name" value="DUF5694"/>
</dbReference>
<feature type="signal peptide" evidence="1">
    <location>
        <begin position="1"/>
        <end position="18"/>
    </location>
</feature>